<evidence type="ECO:0008006" key="5">
    <source>
        <dbReference type="Google" id="ProtNLM"/>
    </source>
</evidence>
<keyword evidence="4" id="KW-1185">Reference proteome</keyword>
<protein>
    <recommendedName>
        <fullName evidence="5">DUF4232 domain-containing protein</fullName>
    </recommendedName>
</protein>
<feature type="compositionally biased region" description="Basic and acidic residues" evidence="1">
    <location>
        <begin position="122"/>
        <end position="133"/>
    </location>
</feature>
<feature type="region of interest" description="Disordered" evidence="1">
    <location>
        <begin position="60"/>
        <end position="153"/>
    </location>
</feature>
<accession>A0A7K1LH85</accession>
<evidence type="ECO:0000313" key="3">
    <source>
        <dbReference type="EMBL" id="MUN54460.1"/>
    </source>
</evidence>
<evidence type="ECO:0000256" key="1">
    <source>
        <dbReference type="SAM" id="MobiDB-lite"/>
    </source>
</evidence>
<evidence type="ECO:0000256" key="2">
    <source>
        <dbReference type="SAM" id="Phobius"/>
    </source>
</evidence>
<keyword evidence="2" id="KW-1133">Transmembrane helix</keyword>
<comment type="caution">
    <text evidence="3">The sequence shown here is derived from an EMBL/GenBank/DDBJ whole genome shotgun (WGS) entry which is preliminary data.</text>
</comment>
<feature type="region of interest" description="Disordered" evidence="1">
    <location>
        <begin position="1"/>
        <end position="20"/>
    </location>
</feature>
<sequence length="276" mass="28091">MTEYEDPTPENGGNQGGYRRESPAVYRRRRIIALILALLVIVLVVWGVVFAVNKIAASIGGGSGGSSSQSSTDNFASFSARPSHSASGSSGPSGSAGPSASASSSDGASASDKPSEQAEGDQSEKPDPEESKAEAAATTAPTESKPAQPRACGSNIQVSAKLDKGTYGQGENPVMSTTVKNSGDNPCNVDLGANKVTYEITSGSAEVYSTSKCGGDGAAKQSTLDAGSAQTVSQSWDRSINALGCGDAAQPAQPGYYWLTVSVNGVPSEKQQIVLE</sequence>
<dbReference type="RefSeq" id="WP_129315649.1">
    <property type="nucleotide sequence ID" value="NZ_NOIQ01000010.1"/>
</dbReference>
<feature type="transmembrane region" description="Helical" evidence="2">
    <location>
        <begin position="31"/>
        <end position="52"/>
    </location>
</feature>
<dbReference type="OrthoDB" id="5189092at2"/>
<organism evidence="3 4">
    <name type="scientific">Rothia koreensis</name>
    <dbReference type="NCBI Taxonomy" id="592378"/>
    <lineage>
        <taxon>Bacteria</taxon>
        <taxon>Bacillati</taxon>
        <taxon>Actinomycetota</taxon>
        <taxon>Actinomycetes</taxon>
        <taxon>Micrococcales</taxon>
        <taxon>Micrococcaceae</taxon>
        <taxon>Rothia</taxon>
    </lineage>
</organism>
<feature type="compositionally biased region" description="Low complexity" evidence="1">
    <location>
        <begin position="134"/>
        <end position="147"/>
    </location>
</feature>
<reference evidence="3 4" key="1">
    <citation type="submission" date="2019-12" db="EMBL/GenBank/DDBJ databases">
        <authorList>
            <person name="Li J."/>
            <person name="Shi Y."/>
            <person name="Xu G."/>
            <person name="Xiao D."/>
            <person name="Ran X."/>
        </authorList>
    </citation>
    <scope>NUCLEOTIDE SEQUENCE [LARGE SCALE GENOMIC DNA]</scope>
    <source>
        <strain evidence="3 4">JCM 15915</strain>
    </source>
</reference>
<keyword evidence="2" id="KW-0472">Membrane</keyword>
<name>A0A7K1LH85_9MICC</name>
<feature type="compositionally biased region" description="Low complexity" evidence="1">
    <location>
        <begin position="66"/>
        <end position="111"/>
    </location>
</feature>
<dbReference type="AlphaFoldDB" id="A0A7K1LH85"/>
<keyword evidence="2" id="KW-0812">Transmembrane</keyword>
<gene>
    <name evidence="3" type="ORF">GMA10_04405</name>
</gene>
<proteinExistence type="predicted"/>
<dbReference type="Proteomes" id="UP000462152">
    <property type="component" value="Unassembled WGS sequence"/>
</dbReference>
<dbReference type="EMBL" id="WOGT01000002">
    <property type="protein sequence ID" value="MUN54460.1"/>
    <property type="molecule type" value="Genomic_DNA"/>
</dbReference>
<evidence type="ECO:0000313" key="4">
    <source>
        <dbReference type="Proteomes" id="UP000462152"/>
    </source>
</evidence>